<evidence type="ECO:0000313" key="1">
    <source>
        <dbReference type="EMBL" id="JAD65683.1"/>
    </source>
</evidence>
<reference evidence="1" key="1">
    <citation type="submission" date="2014-09" db="EMBL/GenBank/DDBJ databases">
        <authorList>
            <person name="Magalhaes I.L.F."/>
            <person name="Oliveira U."/>
            <person name="Santos F.R."/>
            <person name="Vidigal T.H.D.A."/>
            <person name="Brescovit A.D."/>
            <person name="Santos A.J."/>
        </authorList>
    </citation>
    <scope>NUCLEOTIDE SEQUENCE</scope>
    <source>
        <tissue evidence="1">Shoot tissue taken approximately 20 cm above the soil surface</tissue>
    </source>
</reference>
<accession>A0A0A9BU19</accession>
<dbReference type="EMBL" id="GBRH01232212">
    <property type="protein sequence ID" value="JAD65683.1"/>
    <property type="molecule type" value="Transcribed_RNA"/>
</dbReference>
<name>A0A0A9BU19_ARUDO</name>
<organism evidence="1">
    <name type="scientific">Arundo donax</name>
    <name type="common">Giant reed</name>
    <name type="synonym">Donax arundinaceus</name>
    <dbReference type="NCBI Taxonomy" id="35708"/>
    <lineage>
        <taxon>Eukaryota</taxon>
        <taxon>Viridiplantae</taxon>
        <taxon>Streptophyta</taxon>
        <taxon>Embryophyta</taxon>
        <taxon>Tracheophyta</taxon>
        <taxon>Spermatophyta</taxon>
        <taxon>Magnoliopsida</taxon>
        <taxon>Liliopsida</taxon>
        <taxon>Poales</taxon>
        <taxon>Poaceae</taxon>
        <taxon>PACMAD clade</taxon>
        <taxon>Arundinoideae</taxon>
        <taxon>Arundineae</taxon>
        <taxon>Arundo</taxon>
    </lineage>
</organism>
<protein>
    <submittedName>
        <fullName evidence="1">Uncharacterized protein</fullName>
    </submittedName>
</protein>
<sequence>MASCRARPAWTRWSPR</sequence>
<reference evidence="1" key="2">
    <citation type="journal article" date="2015" name="Data Brief">
        <title>Shoot transcriptome of the giant reed, Arundo donax.</title>
        <authorList>
            <person name="Barrero R.A."/>
            <person name="Guerrero F.D."/>
            <person name="Moolhuijzen P."/>
            <person name="Goolsby J.A."/>
            <person name="Tidwell J."/>
            <person name="Bellgard S.E."/>
            <person name="Bellgard M.I."/>
        </authorList>
    </citation>
    <scope>NUCLEOTIDE SEQUENCE</scope>
    <source>
        <tissue evidence="1">Shoot tissue taken approximately 20 cm above the soil surface</tissue>
    </source>
</reference>
<dbReference type="AlphaFoldDB" id="A0A0A9BU19"/>
<proteinExistence type="predicted"/>